<organism evidence="3">
    <name type="scientific">Gredgaria maugeana</name>
    <dbReference type="NCBI Taxonomy" id="2007213"/>
    <lineage>
        <taxon>Eukaryota</taxon>
        <taxon>Rhodophyta</taxon>
        <taxon>Florideophyceae</taxon>
        <taxon>Rhodymeniophycidae</taxon>
        <taxon>Ceramiales</taxon>
        <taxon>Rhodomelaceae</taxon>
        <taxon>Herposiphonieae</taxon>
        <taxon>Gredgaria</taxon>
    </lineage>
</organism>
<dbReference type="PANTHER" id="PTHR34675">
    <property type="entry name" value="PROTEIN TRIGALACTOSYLDIACYLGLYCEROL 2, CHLOROPLASTIC"/>
    <property type="match status" value="1"/>
</dbReference>
<accession>A0A1Z1MN54</accession>
<dbReference type="InterPro" id="IPR039342">
    <property type="entry name" value="TGD2-like"/>
</dbReference>
<reference evidence="3" key="1">
    <citation type="journal article" date="2017" name="J. Phycol.">
        <title>Analysis of chloroplast genomes and a supermatrix inform reclassification of the Rhodomelaceae (Rhodophyta).</title>
        <authorList>
            <person name="Diaz-Tapia P."/>
            <person name="Maggs C.A."/>
            <person name="West J.A."/>
            <person name="Verbruggen H."/>
        </authorList>
    </citation>
    <scope>NUCLEOTIDE SEQUENCE</scope>
    <source>
        <strain evidence="3">PD1230</strain>
    </source>
</reference>
<dbReference type="GeneID" id="33360464"/>
<protein>
    <recommendedName>
        <fullName evidence="2">Mce/MlaD domain-containing protein</fullName>
    </recommendedName>
</protein>
<keyword evidence="3" id="KW-0934">Plastid</keyword>
<geneLocation type="chloroplast" evidence="3"/>
<evidence type="ECO:0000256" key="1">
    <source>
        <dbReference type="SAM" id="Phobius"/>
    </source>
</evidence>
<dbReference type="PANTHER" id="PTHR34675:SF1">
    <property type="entry name" value="PROTEIN TRIGALACTOSYLDIACYLGLYCEROL 2, CHLOROPLASTIC"/>
    <property type="match status" value="1"/>
</dbReference>
<dbReference type="RefSeq" id="YP_009398005.1">
    <property type="nucleotide sequence ID" value="NC_035290.1"/>
</dbReference>
<proteinExistence type="predicted"/>
<keyword evidence="1" id="KW-1133">Transmembrane helix</keyword>
<feature type="transmembrane region" description="Helical" evidence="1">
    <location>
        <begin position="20"/>
        <end position="39"/>
    </location>
</feature>
<feature type="domain" description="Mce/MlaD" evidence="2">
    <location>
        <begin position="44"/>
        <end position="119"/>
    </location>
</feature>
<keyword evidence="1" id="KW-0812">Transmembrane</keyword>
<dbReference type="EMBL" id="MF101446">
    <property type="protein sequence ID" value="ARW67191.1"/>
    <property type="molecule type" value="Genomic_DNA"/>
</dbReference>
<dbReference type="Pfam" id="PF02470">
    <property type="entry name" value="MlaD"/>
    <property type="match status" value="1"/>
</dbReference>
<sequence>MNNFFNFNKYYYITNFKKLLSILIFILFILIFVFSFIGLKSDKGYFLFIEFNNAYGLREGTSVNLRGVKVGYISRIGMHLNKVVVLLNIKKRDTLIHANSIFEATQVGLFNDIVVTITPLQDIQYKNLMSTFILDKDCSSLSIICPNSYLKGYKGTNYDDLIRATTRISQRFDDPRFFNLFYLLLKNSIIISDELLFLINNSSALFYLFSELMNLILLKFMFL</sequence>
<name>A0A1Z1MN54_9FLOR</name>
<keyword evidence="3" id="KW-0150">Chloroplast</keyword>
<dbReference type="InterPro" id="IPR003399">
    <property type="entry name" value="Mce/MlaD"/>
</dbReference>
<evidence type="ECO:0000259" key="2">
    <source>
        <dbReference type="Pfam" id="PF02470"/>
    </source>
</evidence>
<keyword evidence="1" id="KW-0472">Membrane</keyword>
<evidence type="ECO:0000313" key="3">
    <source>
        <dbReference type="EMBL" id="ARW67191.1"/>
    </source>
</evidence>
<dbReference type="AlphaFoldDB" id="A0A1Z1MN54"/>
<gene>
    <name evidence="3" type="primary">ycf22</name>
</gene>